<proteinExistence type="predicted"/>
<reference evidence="2" key="1">
    <citation type="journal article" date="2015" name="Nature">
        <title>Complex archaea that bridge the gap between prokaryotes and eukaryotes.</title>
        <authorList>
            <person name="Spang A."/>
            <person name="Saw J.H."/>
            <person name="Jorgensen S.L."/>
            <person name="Zaremba-Niedzwiedzka K."/>
            <person name="Martijn J."/>
            <person name="Lind A.E."/>
            <person name="van Eijk R."/>
            <person name="Schleper C."/>
            <person name="Guy L."/>
            <person name="Ettema T.J."/>
        </authorList>
    </citation>
    <scope>NUCLEOTIDE SEQUENCE</scope>
</reference>
<sequence>MRDSDRADRLAKAIEEMVQGRMPEDLDDEELEELLQIARIRLDAARQAAQIGREAQGAILERLIARLNLIQRRDNGEPTGTAAVNDRAGDIAPGDQDPEHIDVRELQGVIDL</sequence>
<comment type="caution">
    <text evidence="2">The sequence shown here is derived from an EMBL/GenBank/DDBJ whole genome shotgun (WGS) entry which is preliminary data.</text>
</comment>
<evidence type="ECO:0000313" key="2">
    <source>
        <dbReference type="EMBL" id="KKK77133.1"/>
    </source>
</evidence>
<accession>A0A0F8Y718</accession>
<dbReference type="AlphaFoldDB" id="A0A0F8Y718"/>
<feature type="region of interest" description="Disordered" evidence="1">
    <location>
        <begin position="75"/>
        <end position="100"/>
    </location>
</feature>
<name>A0A0F8Y718_9ZZZZ</name>
<feature type="non-terminal residue" evidence="2">
    <location>
        <position position="112"/>
    </location>
</feature>
<gene>
    <name evidence="2" type="ORF">LCGC14_2856680</name>
</gene>
<dbReference type="EMBL" id="LAZR01055102">
    <property type="protein sequence ID" value="KKK77133.1"/>
    <property type="molecule type" value="Genomic_DNA"/>
</dbReference>
<protein>
    <submittedName>
        <fullName evidence="2">Uncharacterized protein</fullName>
    </submittedName>
</protein>
<organism evidence="2">
    <name type="scientific">marine sediment metagenome</name>
    <dbReference type="NCBI Taxonomy" id="412755"/>
    <lineage>
        <taxon>unclassified sequences</taxon>
        <taxon>metagenomes</taxon>
        <taxon>ecological metagenomes</taxon>
    </lineage>
</organism>
<evidence type="ECO:0000256" key="1">
    <source>
        <dbReference type="SAM" id="MobiDB-lite"/>
    </source>
</evidence>